<dbReference type="Gramene" id="KGN65156">
    <property type="protein sequence ID" value="KGN65156"/>
    <property type="gene ID" value="Csa_1G255670"/>
</dbReference>
<dbReference type="InterPro" id="IPR050796">
    <property type="entry name" value="SCF_F-box_component"/>
</dbReference>
<reference evidence="2 3" key="1">
    <citation type="journal article" date="2009" name="Nat. Genet.">
        <title>The genome of the cucumber, Cucumis sativus L.</title>
        <authorList>
            <person name="Huang S."/>
            <person name="Li R."/>
            <person name="Zhang Z."/>
            <person name="Li L."/>
            <person name="Gu X."/>
            <person name="Fan W."/>
            <person name="Lucas W.J."/>
            <person name="Wang X."/>
            <person name="Xie B."/>
            <person name="Ni P."/>
            <person name="Ren Y."/>
            <person name="Zhu H."/>
            <person name="Li J."/>
            <person name="Lin K."/>
            <person name="Jin W."/>
            <person name="Fei Z."/>
            <person name="Li G."/>
            <person name="Staub J."/>
            <person name="Kilian A."/>
            <person name="van der Vossen E.A."/>
            <person name="Wu Y."/>
            <person name="Guo J."/>
            <person name="He J."/>
            <person name="Jia Z."/>
            <person name="Ren Y."/>
            <person name="Tian G."/>
            <person name="Lu Y."/>
            <person name="Ruan J."/>
            <person name="Qian W."/>
            <person name="Wang M."/>
            <person name="Huang Q."/>
            <person name="Li B."/>
            <person name="Xuan Z."/>
            <person name="Cao J."/>
            <person name="Asan"/>
            <person name="Wu Z."/>
            <person name="Zhang J."/>
            <person name="Cai Q."/>
            <person name="Bai Y."/>
            <person name="Zhao B."/>
            <person name="Han Y."/>
            <person name="Li Y."/>
            <person name="Li X."/>
            <person name="Wang S."/>
            <person name="Shi Q."/>
            <person name="Liu S."/>
            <person name="Cho W.K."/>
            <person name="Kim J.Y."/>
            <person name="Xu Y."/>
            <person name="Heller-Uszynska K."/>
            <person name="Miao H."/>
            <person name="Cheng Z."/>
            <person name="Zhang S."/>
            <person name="Wu J."/>
            <person name="Yang Y."/>
            <person name="Kang H."/>
            <person name="Li M."/>
            <person name="Liang H."/>
            <person name="Ren X."/>
            <person name="Shi Z."/>
            <person name="Wen M."/>
            <person name="Jian M."/>
            <person name="Yang H."/>
            <person name="Zhang G."/>
            <person name="Yang Z."/>
            <person name="Chen R."/>
            <person name="Liu S."/>
            <person name="Li J."/>
            <person name="Ma L."/>
            <person name="Liu H."/>
            <person name="Zhou Y."/>
            <person name="Zhao J."/>
            <person name="Fang X."/>
            <person name="Li G."/>
            <person name="Fang L."/>
            <person name="Li Y."/>
            <person name="Liu D."/>
            <person name="Zheng H."/>
            <person name="Zhang Y."/>
            <person name="Qin N."/>
            <person name="Li Z."/>
            <person name="Yang G."/>
            <person name="Yang S."/>
            <person name="Bolund L."/>
            <person name="Kristiansen K."/>
            <person name="Zheng H."/>
            <person name="Li S."/>
            <person name="Zhang X."/>
            <person name="Yang H."/>
            <person name="Wang J."/>
            <person name="Sun R."/>
            <person name="Zhang B."/>
            <person name="Jiang S."/>
            <person name="Wang J."/>
            <person name="Du Y."/>
            <person name="Li S."/>
        </authorList>
    </citation>
    <scope>NUCLEOTIDE SEQUENCE [LARGE SCALE GENOMIC DNA]</scope>
    <source>
        <strain evidence="3">cv. 9930</strain>
    </source>
</reference>
<proteinExistence type="predicted"/>
<keyword evidence="3" id="KW-1185">Reference proteome</keyword>
<reference evidence="2 3" key="4">
    <citation type="journal article" date="2011" name="BMC Genomics">
        <title>RNA-Seq improves annotation of protein-coding genes in the cucumber genome.</title>
        <authorList>
            <person name="Li Z."/>
            <person name="Zhang Z."/>
            <person name="Yan P."/>
            <person name="Huang S."/>
            <person name="Fei Z."/>
            <person name="Lin K."/>
        </authorList>
    </citation>
    <scope>NUCLEOTIDE SEQUENCE [LARGE SCALE GENOMIC DNA]</scope>
    <source>
        <strain evidence="3">cv. 9930</strain>
    </source>
</reference>
<reference evidence="2 3" key="3">
    <citation type="journal article" date="2010" name="BMC Genomics">
        <title>Transcriptome sequencing and comparative analysis of cucumber flowers with different sex types.</title>
        <authorList>
            <person name="Guo S."/>
            <person name="Zheng Y."/>
            <person name="Joung J.G."/>
            <person name="Liu S."/>
            <person name="Zhang Z."/>
            <person name="Crasta O.R."/>
            <person name="Sobral B.W."/>
            <person name="Xu Y."/>
            <person name="Huang S."/>
            <person name="Fei Z."/>
        </authorList>
    </citation>
    <scope>NUCLEOTIDE SEQUENCE [LARGE SCALE GENOMIC DNA]</scope>
    <source>
        <strain evidence="3">cv. 9930</strain>
    </source>
</reference>
<dbReference type="InterPro" id="IPR013187">
    <property type="entry name" value="F-box-assoc_dom_typ3"/>
</dbReference>
<dbReference type="PANTHER" id="PTHR31672:SF13">
    <property type="entry name" value="F-BOX PROTEIN CPR30-LIKE"/>
    <property type="match status" value="1"/>
</dbReference>
<dbReference type="InterPro" id="IPR017451">
    <property type="entry name" value="F-box-assoc_interact_dom"/>
</dbReference>
<evidence type="ECO:0000259" key="1">
    <source>
        <dbReference type="Pfam" id="PF08268"/>
    </source>
</evidence>
<accession>A0A0A0LYU1</accession>
<evidence type="ECO:0000313" key="3">
    <source>
        <dbReference type="Proteomes" id="UP000029981"/>
    </source>
</evidence>
<feature type="domain" description="F-box associated beta-propeller type 3" evidence="1">
    <location>
        <begin position="5"/>
        <end position="162"/>
    </location>
</feature>
<dbReference type="EMBL" id="CM002922">
    <property type="protein sequence ID" value="KGN65156.1"/>
    <property type="molecule type" value="Genomic_DNA"/>
</dbReference>
<name>A0A0A0LYU1_CUCSA</name>
<dbReference type="Proteomes" id="UP000029981">
    <property type="component" value="Chromosome 1"/>
</dbReference>
<gene>
    <name evidence="2" type="ORF">Csa_1G255670</name>
</gene>
<organism evidence="2 3">
    <name type="scientific">Cucumis sativus</name>
    <name type="common">Cucumber</name>
    <dbReference type="NCBI Taxonomy" id="3659"/>
    <lineage>
        <taxon>Eukaryota</taxon>
        <taxon>Viridiplantae</taxon>
        <taxon>Streptophyta</taxon>
        <taxon>Embryophyta</taxon>
        <taxon>Tracheophyta</taxon>
        <taxon>Spermatophyta</taxon>
        <taxon>Magnoliopsida</taxon>
        <taxon>eudicotyledons</taxon>
        <taxon>Gunneridae</taxon>
        <taxon>Pentapetalae</taxon>
        <taxon>rosids</taxon>
        <taxon>fabids</taxon>
        <taxon>Cucurbitales</taxon>
        <taxon>Cucurbitaceae</taxon>
        <taxon>Benincaseae</taxon>
        <taxon>Cucumis</taxon>
    </lineage>
</organism>
<dbReference type="PANTHER" id="PTHR31672">
    <property type="entry name" value="BNACNNG10540D PROTEIN"/>
    <property type="match status" value="1"/>
</dbReference>
<dbReference type="NCBIfam" id="TIGR01640">
    <property type="entry name" value="F_box_assoc_1"/>
    <property type="match status" value="1"/>
</dbReference>
<dbReference type="Pfam" id="PF08268">
    <property type="entry name" value="FBA_3"/>
    <property type="match status" value="1"/>
</dbReference>
<reference evidence="2 3" key="2">
    <citation type="journal article" date="2009" name="PLoS ONE">
        <title>An integrated genetic and cytogenetic map of the cucumber genome.</title>
        <authorList>
            <person name="Ren Y."/>
            <person name="Zhang Z."/>
            <person name="Liu J."/>
            <person name="Staub J.E."/>
            <person name="Han Y."/>
            <person name="Cheng Z."/>
            <person name="Li X."/>
            <person name="Lu J."/>
            <person name="Miao H."/>
            <person name="Kang H."/>
            <person name="Xie B."/>
            <person name="Gu X."/>
            <person name="Wang X."/>
            <person name="Du Y."/>
            <person name="Jin W."/>
            <person name="Huang S."/>
        </authorList>
    </citation>
    <scope>NUCLEOTIDE SEQUENCE [LARGE SCALE GENOMIC DNA]</scope>
    <source>
        <strain evidence="3">cv. 9930</strain>
    </source>
</reference>
<evidence type="ECO:0000313" key="2">
    <source>
        <dbReference type="EMBL" id="KGN65156.1"/>
    </source>
</evidence>
<dbReference type="AlphaFoldDB" id="A0A0A0LYU1"/>
<protein>
    <recommendedName>
        <fullName evidence="1">F-box associated beta-propeller type 3 domain-containing protein</fullName>
    </recommendedName>
</protein>
<sequence length="201" mass="23281">MCHGIFNPTTNEFYHVPEVFYDIYHFGLGYIPSTKQYKLFRLAHSKTQQEPITIIDVFHFGRNQWRQLHSLPYLIDDGGIYMDGVIYFLVKVKNKPNDYAIYALDVETEEIELSAILEVGPGLISSSRSQILQSYGNVYVIIFIKLPTTTNSSVQVWRMQEKTQTQRKCLMGICQIETLNFGLLRNILACDEKENQNQGDR</sequence>